<dbReference type="EMBL" id="CP033926">
    <property type="protein sequence ID" value="AZB01375.1"/>
    <property type="molecule type" value="Genomic_DNA"/>
</dbReference>
<dbReference type="STRING" id="112234.SAMN05421768_11046"/>
<evidence type="ECO:0000313" key="3">
    <source>
        <dbReference type="EMBL" id="SIS56947.1"/>
    </source>
</evidence>
<dbReference type="Proteomes" id="UP000279541">
    <property type="component" value="Chromosome"/>
</dbReference>
<dbReference type="AlphaFoldDB" id="A0A1N7K5Y1"/>
<reference evidence="2 5" key="2">
    <citation type="submission" date="2018-11" db="EMBL/GenBank/DDBJ databases">
        <title>Proposal to divide the Flavobacteriaceae and reorganize its genera based on Amino Acid Identity values calculated from whole genome sequences.</title>
        <authorList>
            <person name="Nicholson A.C."/>
            <person name="Gulvik C.A."/>
            <person name="Whitney A.M."/>
            <person name="Humrighouse B.W."/>
            <person name="Bell M."/>
            <person name="Holmes B."/>
            <person name="Steigerwalt A.G."/>
            <person name="Villarma A."/>
            <person name="Sheth M."/>
            <person name="Batra D."/>
            <person name="Pryor J."/>
            <person name="Bernardet J.-F."/>
            <person name="Hugo C."/>
            <person name="Kampfer P."/>
            <person name="Newman J."/>
            <person name="McQuiston J.R."/>
        </authorList>
    </citation>
    <scope>NUCLEOTIDE SEQUENCE [LARGE SCALE GENOMIC DNA]</scope>
    <source>
        <strain evidence="2 5">DSM 16927</strain>
    </source>
</reference>
<feature type="transmembrane region" description="Helical" evidence="1">
    <location>
        <begin position="12"/>
        <end position="31"/>
    </location>
</feature>
<evidence type="ECO:0008006" key="6">
    <source>
        <dbReference type="Google" id="ProtNLM"/>
    </source>
</evidence>
<feature type="transmembrane region" description="Helical" evidence="1">
    <location>
        <begin position="37"/>
        <end position="63"/>
    </location>
</feature>
<evidence type="ECO:0000313" key="2">
    <source>
        <dbReference type="EMBL" id="AZB01375.1"/>
    </source>
</evidence>
<feature type="transmembrane region" description="Helical" evidence="1">
    <location>
        <begin position="75"/>
        <end position="94"/>
    </location>
</feature>
<keyword evidence="1" id="KW-1133">Transmembrane helix</keyword>
<keyword evidence="1" id="KW-0812">Transmembrane</keyword>
<dbReference type="Proteomes" id="UP000186106">
    <property type="component" value="Unassembled WGS sequence"/>
</dbReference>
<sequence length="96" mass="10672">MENIKFSSAGKYTFLISFVLGTLLFLTFLIVRNEFLLLIGFAYVGIAIMVNTIILLYELGIYLNDVSGEKSAGNSALLLLLNIPIASIYLLILFNF</sequence>
<reference evidence="3 4" key="1">
    <citation type="submission" date="2017-01" db="EMBL/GenBank/DDBJ databases">
        <authorList>
            <person name="Mah S.A."/>
            <person name="Swanson W.J."/>
            <person name="Moy G.W."/>
            <person name="Vacquier V.D."/>
        </authorList>
    </citation>
    <scope>NUCLEOTIDE SEQUENCE [LARGE SCALE GENOMIC DNA]</scope>
    <source>
        <strain evidence="3 4">DSM 16927</strain>
    </source>
</reference>
<evidence type="ECO:0000313" key="4">
    <source>
        <dbReference type="Proteomes" id="UP000186106"/>
    </source>
</evidence>
<evidence type="ECO:0000256" key="1">
    <source>
        <dbReference type="SAM" id="Phobius"/>
    </source>
</evidence>
<gene>
    <name evidence="2" type="ORF">EG359_17915</name>
    <name evidence="3" type="ORF">SAMN05421768_11046</name>
</gene>
<name>A0A1N7K5Y1_9FLAO</name>
<protein>
    <recommendedName>
        <fullName evidence="6">Branched-chain amino acid:cation transporter, LIVCS family</fullName>
    </recommendedName>
</protein>
<dbReference type="OrthoDB" id="1263058at2"/>
<evidence type="ECO:0000313" key="5">
    <source>
        <dbReference type="Proteomes" id="UP000279541"/>
    </source>
</evidence>
<dbReference type="EMBL" id="FTNZ01000010">
    <property type="protein sequence ID" value="SIS56947.1"/>
    <property type="molecule type" value="Genomic_DNA"/>
</dbReference>
<keyword evidence="1" id="KW-0472">Membrane</keyword>
<dbReference type="KEGG" id="cjt:EG359_17915"/>
<accession>A0A1N7K5Y1</accession>
<dbReference type="RefSeq" id="WP_076357276.1">
    <property type="nucleotide sequence ID" value="NZ_CAMIMN010000046.1"/>
</dbReference>
<proteinExistence type="predicted"/>
<organism evidence="3 4">
    <name type="scientific">Chryseobacterium joostei</name>
    <dbReference type="NCBI Taxonomy" id="112234"/>
    <lineage>
        <taxon>Bacteria</taxon>
        <taxon>Pseudomonadati</taxon>
        <taxon>Bacteroidota</taxon>
        <taxon>Flavobacteriia</taxon>
        <taxon>Flavobacteriales</taxon>
        <taxon>Weeksellaceae</taxon>
        <taxon>Chryseobacterium group</taxon>
        <taxon>Chryseobacterium</taxon>
    </lineage>
</organism>
<keyword evidence="5" id="KW-1185">Reference proteome</keyword>